<evidence type="ECO:0008006" key="2">
    <source>
        <dbReference type="Google" id="ProtNLM"/>
    </source>
</evidence>
<dbReference type="EMBL" id="MN740360">
    <property type="protein sequence ID" value="QHU02491.1"/>
    <property type="molecule type" value="Genomic_DNA"/>
</dbReference>
<evidence type="ECO:0000313" key="1">
    <source>
        <dbReference type="EMBL" id="QHU02491.1"/>
    </source>
</evidence>
<dbReference type="Gene3D" id="1.20.272.10">
    <property type="match status" value="1"/>
</dbReference>
<organism evidence="1">
    <name type="scientific">viral metagenome</name>
    <dbReference type="NCBI Taxonomy" id="1070528"/>
    <lineage>
        <taxon>unclassified sequences</taxon>
        <taxon>metagenomes</taxon>
        <taxon>organismal metagenomes</taxon>
    </lineage>
</organism>
<proteinExistence type="predicted"/>
<reference evidence="1" key="1">
    <citation type="journal article" date="2020" name="Nature">
        <title>Giant virus diversity and host interactions through global metagenomics.</title>
        <authorList>
            <person name="Schulz F."/>
            <person name="Roux S."/>
            <person name="Paez-Espino D."/>
            <person name="Jungbluth S."/>
            <person name="Walsh D.A."/>
            <person name="Denef V.J."/>
            <person name="McMahon K.D."/>
            <person name="Konstantinidis K.T."/>
            <person name="Eloe-Fadrosh E.A."/>
            <person name="Kyrpides N.C."/>
            <person name="Woyke T."/>
        </authorList>
    </citation>
    <scope>NUCLEOTIDE SEQUENCE</scope>
    <source>
        <strain evidence="1">GVMAG-M-3300025880-76</strain>
    </source>
</reference>
<protein>
    <recommendedName>
        <fullName evidence="2">Replication factor C C-terminal domain-containing protein</fullName>
    </recommendedName>
</protein>
<accession>A0A6C0JCB4</accession>
<name>A0A6C0JCB4_9ZZZZ</name>
<sequence>MKKYISETFTQQLDRMRTTNLHIEKESNVDLLPEQLEQIPSLIMYGPSGVGKYTQMLNIVSKYSPSQLKYEKKVQIIHPTSKEVIMTVRMSDIHYEVDMQLLGCNAKTQWHIIYNQLRDIIASQNRNIFDKDSKLRKGFIVCRNFQHIHSELLDCFYTYMFSDVGFCIRFIILTDSISFIPDCIVESCMLNTYARPSRMKYAEVIGGETGKLSKTIYSKLKENMIHNINNEFMSIPQLSPCEKVCEPIIEMIIHKKTLDYSKLREMIYDILVHHINVQDAMYHILQQLYKQHILRNNQLQTVTNITYEFLKLYNNNYRPIFHLEKYLLQLVVVVHGIK</sequence>
<dbReference type="AlphaFoldDB" id="A0A6C0JCB4"/>